<dbReference type="SMART" id="SM00448">
    <property type="entry name" value="REC"/>
    <property type="match status" value="1"/>
</dbReference>
<dbReference type="GeneID" id="99632803"/>
<dbReference type="InterPro" id="IPR050595">
    <property type="entry name" value="Bact_response_regulator"/>
</dbReference>
<dbReference type="GO" id="GO:0000160">
    <property type="term" value="P:phosphorelay signal transduction system"/>
    <property type="evidence" value="ECO:0007669"/>
    <property type="project" value="InterPro"/>
</dbReference>
<keyword evidence="1 2" id="KW-0597">Phosphoprotein</keyword>
<feature type="modified residue" description="4-aspartylphosphate" evidence="2">
    <location>
        <position position="72"/>
    </location>
</feature>
<dbReference type="SUPFAM" id="SSF52172">
    <property type="entry name" value="CheY-like"/>
    <property type="match status" value="1"/>
</dbReference>
<name>A0A379MZA0_9PROT</name>
<evidence type="ECO:0000313" key="5">
    <source>
        <dbReference type="Proteomes" id="UP000254919"/>
    </source>
</evidence>
<evidence type="ECO:0000313" key="4">
    <source>
        <dbReference type="EMBL" id="SUE40198.1"/>
    </source>
</evidence>
<dbReference type="Proteomes" id="UP000254919">
    <property type="component" value="Unassembled WGS sequence"/>
</dbReference>
<dbReference type="Pfam" id="PF00072">
    <property type="entry name" value="Response_reg"/>
    <property type="match status" value="1"/>
</dbReference>
<dbReference type="InterPro" id="IPR011006">
    <property type="entry name" value="CheY-like_superfamily"/>
</dbReference>
<reference evidence="4 5" key="1">
    <citation type="submission" date="2018-06" db="EMBL/GenBank/DDBJ databases">
        <authorList>
            <consortium name="Pathogen Informatics"/>
            <person name="Doyle S."/>
        </authorList>
    </citation>
    <scope>NUCLEOTIDE SEQUENCE [LARGE SCALE GENOMIC DNA]</scope>
    <source>
        <strain evidence="4 5">NCTC13291</strain>
    </source>
</reference>
<feature type="domain" description="Response regulatory" evidence="3">
    <location>
        <begin position="23"/>
        <end position="140"/>
    </location>
</feature>
<keyword evidence="4" id="KW-0808">Transferase</keyword>
<dbReference type="PANTHER" id="PTHR44591:SF23">
    <property type="entry name" value="CHEY SUBFAMILY"/>
    <property type="match status" value="1"/>
</dbReference>
<organism evidence="4 5">
    <name type="scientific">Roseomonas mucosa</name>
    <dbReference type="NCBI Taxonomy" id="207340"/>
    <lineage>
        <taxon>Bacteria</taxon>
        <taxon>Pseudomonadati</taxon>
        <taxon>Pseudomonadota</taxon>
        <taxon>Alphaproteobacteria</taxon>
        <taxon>Acetobacterales</taxon>
        <taxon>Roseomonadaceae</taxon>
        <taxon>Roseomonas</taxon>
    </lineage>
</organism>
<sequence length="146" mass="16138">MTDRLRRRIAPVEGAAQDHDVTQILLVEDHEDLRDALSRRLERRGFHVVLAPDGETGLRRALMEQPDVILLDMNLPLRDGWSVARSLRGAEGEAARIPIIALTAHGLSASPADLAAAGFDAYHPKPVDFPRLLEQIDEALLGRDEP</sequence>
<dbReference type="RefSeq" id="WP_019461880.1">
    <property type="nucleotide sequence ID" value="NZ_AP031462.1"/>
</dbReference>
<evidence type="ECO:0000256" key="2">
    <source>
        <dbReference type="PROSITE-ProRule" id="PRU00169"/>
    </source>
</evidence>
<keyword evidence="4" id="KW-0418">Kinase</keyword>
<evidence type="ECO:0000256" key="1">
    <source>
        <dbReference type="ARBA" id="ARBA00022553"/>
    </source>
</evidence>
<dbReference type="CDD" id="cd17546">
    <property type="entry name" value="REC_hyHK_CKI1_RcsC-like"/>
    <property type="match status" value="1"/>
</dbReference>
<proteinExistence type="predicted"/>
<dbReference type="EMBL" id="UGVN01000001">
    <property type="protein sequence ID" value="SUE40198.1"/>
    <property type="molecule type" value="Genomic_DNA"/>
</dbReference>
<dbReference type="EC" id="2.7.13.3" evidence="4"/>
<protein>
    <submittedName>
        <fullName evidence="4">CAI-1 autoinducer sensor kinase/phosphatase CqsS</fullName>
        <ecNumber evidence="4">2.7.13.3</ecNumber>
    </submittedName>
</protein>
<dbReference type="GO" id="GO:0004673">
    <property type="term" value="F:protein histidine kinase activity"/>
    <property type="evidence" value="ECO:0007669"/>
    <property type="project" value="UniProtKB-EC"/>
</dbReference>
<dbReference type="PANTHER" id="PTHR44591">
    <property type="entry name" value="STRESS RESPONSE REGULATOR PROTEIN 1"/>
    <property type="match status" value="1"/>
</dbReference>
<accession>A0A379MZA0</accession>
<dbReference type="Gene3D" id="3.40.50.2300">
    <property type="match status" value="1"/>
</dbReference>
<gene>
    <name evidence="4" type="primary">cqsS</name>
    <name evidence="4" type="ORF">NCTC13291_01755</name>
</gene>
<dbReference type="PROSITE" id="PS50110">
    <property type="entry name" value="RESPONSE_REGULATORY"/>
    <property type="match status" value="1"/>
</dbReference>
<evidence type="ECO:0000259" key="3">
    <source>
        <dbReference type="PROSITE" id="PS50110"/>
    </source>
</evidence>
<dbReference type="InterPro" id="IPR001789">
    <property type="entry name" value="Sig_transdc_resp-reg_receiver"/>
</dbReference>
<dbReference type="AlphaFoldDB" id="A0A379MZA0"/>